<dbReference type="Proteomes" id="UP000288943">
    <property type="component" value="Chromosome"/>
</dbReference>
<dbReference type="PANTHER" id="PTHR33990:SF1">
    <property type="entry name" value="PROTEIN YJDN"/>
    <property type="match status" value="1"/>
</dbReference>
<dbReference type="InterPro" id="IPR029068">
    <property type="entry name" value="Glyas_Bleomycin-R_OHBP_Dase"/>
</dbReference>
<evidence type="ECO:0000313" key="4">
    <source>
        <dbReference type="Proteomes" id="UP000288943"/>
    </source>
</evidence>
<evidence type="ECO:0000313" key="5">
    <source>
        <dbReference type="Proteomes" id="UP001527202"/>
    </source>
</evidence>
<dbReference type="SUPFAM" id="SSF54593">
    <property type="entry name" value="Glyoxalase/Bleomycin resistance protein/Dihydroxybiphenyl dioxygenase"/>
    <property type="match status" value="1"/>
</dbReference>
<protein>
    <submittedName>
        <fullName evidence="3">VOC family protein</fullName>
    </submittedName>
</protein>
<dbReference type="PANTHER" id="PTHR33990">
    <property type="entry name" value="PROTEIN YJDN-RELATED"/>
    <property type="match status" value="1"/>
</dbReference>
<reference evidence="2 5" key="2">
    <citation type="submission" date="2022-05" db="EMBL/GenBank/DDBJ databases">
        <title>Genome Sequencing of Bee-Associated Microbes.</title>
        <authorList>
            <person name="Dunlap C."/>
        </authorList>
    </citation>
    <scope>NUCLEOTIDE SEQUENCE [LARGE SCALE GENOMIC DNA]</scope>
    <source>
        <strain evidence="2 5">NRRL B-23120</strain>
    </source>
</reference>
<sequence>MAVLRPYLYSENAREQGAFYARALRGEIVSIQTFGDAPAQYGQDRDRVMHLVLKACGLTFYMADSDRVERGSGLDLTLEFGTDAEAEQVFGALSEGGKVLMPLQRMFWGTMFGRIEDAYGVRWQIATEAAGNQVEA</sequence>
<dbReference type="OrthoDB" id="9795306at2"/>
<dbReference type="Pfam" id="PF06983">
    <property type="entry name" value="3-dmu-9_3-mt"/>
    <property type="match status" value="1"/>
</dbReference>
<dbReference type="Proteomes" id="UP001527202">
    <property type="component" value="Unassembled WGS sequence"/>
</dbReference>
<dbReference type="Gene3D" id="3.10.180.10">
    <property type="entry name" value="2,3-Dihydroxybiphenyl 1,2-Dioxygenase, domain 1"/>
    <property type="match status" value="1"/>
</dbReference>
<accession>A0A410WPK6</accession>
<dbReference type="KEGG" id="pchi:PC41400_00565"/>
<feature type="domain" description="PhnB-like" evidence="1">
    <location>
        <begin position="8"/>
        <end position="125"/>
    </location>
</feature>
<evidence type="ECO:0000313" key="2">
    <source>
        <dbReference type="EMBL" id="MCY9598730.1"/>
    </source>
</evidence>
<reference evidence="3 4" key="1">
    <citation type="submission" date="2018-01" db="EMBL/GenBank/DDBJ databases">
        <title>The whole genome sequencing and assembly of Paenibacillus chitinolyticus KCCM 41400 strain.</title>
        <authorList>
            <person name="Kim J.-Y."/>
            <person name="Park M.-K."/>
            <person name="Lee Y.-J."/>
            <person name="Yi H."/>
            <person name="Bahn Y.-S."/>
            <person name="Kim J.F."/>
            <person name="Lee D.-W."/>
        </authorList>
    </citation>
    <scope>NUCLEOTIDE SEQUENCE [LARGE SCALE GENOMIC DNA]</scope>
    <source>
        <strain evidence="3 4">KCCM 41400</strain>
    </source>
</reference>
<dbReference type="InterPro" id="IPR028973">
    <property type="entry name" value="PhnB-like"/>
</dbReference>
<dbReference type="EMBL" id="CP026520">
    <property type="protein sequence ID" value="QAV16271.1"/>
    <property type="molecule type" value="Genomic_DNA"/>
</dbReference>
<keyword evidence="5" id="KW-1185">Reference proteome</keyword>
<organism evidence="3 4">
    <name type="scientific">Paenibacillus chitinolyticus</name>
    <dbReference type="NCBI Taxonomy" id="79263"/>
    <lineage>
        <taxon>Bacteria</taxon>
        <taxon>Bacillati</taxon>
        <taxon>Bacillota</taxon>
        <taxon>Bacilli</taxon>
        <taxon>Bacillales</taxon>
        <taxon>Paenibacillaceae</taxon>
        <taxon>Paenibacillus</taxon>
    </lineage>
</organism>
<evidence type="ECO:0000313" key="3">
    <source>
        <dbReference type="EMBL" id="QAV16271.1"/>
    </source>
</evidence>
<evidence type="ECO:0000259" key="1">
    <source>
        <dbReference type="Pfam" id="PF06983"/>
    </source>
</evidence>
<dbReference type="GeneID" id="95373307"/>
<dbReference type="AlphaFoldDB" id="A0A410WPK6"/>
<dbReference type="EMBL" id="JAMDMJ010000034">
    <property type="protein sequence ID" value="MCY9598730.1"/>
    <property type="molecule type" value="Genomic_DNA"/>
</dbReference>
<dbReference type="CDD" id="cd06588">
    <property type="entry name" value="PhnB_like"/>
    <property type="match status" value="1"/>
</dbReference>
<name>A0A410WPK6_9BACL</name>
<proteinExistence type="predicted"/>
<dbReference type="RefSeq" id="WP_042231338.1">
    <property type="nucleotide sequence ID" value="NZ_CP026520.1"/>
</dbReference>
<gene>
    <name evidence="2" type="ORF">M5X16_23525</name>
    <name evidence="3" type="ORF">PC41400_00565</name>
</gene>